<dbReference type="EMBL" id="GDHC01009619">
    <property type="protein sequence ID" value="JAQ09010.1"/>
    <property type="molecule type" value="Transcribed_RNA"/>
</dbReference>
<dbReference type="AlphaFoldDB" id="A0A146LRG4"/>
<dbReference type="GO" id="GO:0006629">
    <property type="term" value="P:lipid metabolic process"/>
    <property type="evidence" value="ECO:0007669"/>
    <property type="project" value="InterPro"/>
</dbReference>
<evidence type="ECO:0000256" key="1">
    <source>
        <dbReference type="SAM" id="SignalP"/>
    </source>
</evidence>
<gene>
    <name evidence="2" type="primary">PLA2G15_0</name>
    <name evidence="2" type="ORF">g.76780</name>
</gene>
<dbReference type="InterPro" id="IPR029058">
    <property type="entry name" value="AB_hydrolase_fold"/>
</dbReference>
<proteinExistence type="predicted"/>
<evidence type="ECO:0000313" key="2">
    <source>
        <dbReference type="EMBL" id="JAQ09010.1"/>
    </source>
</evidence>
<protein>
    <submittedName>
        <fullName evidence="2">Group XV phospholipase A2</fullName>
    </submittedName>
</protein>
<feature type="chain" id="PRO_5007527386" evidence="1">
    <location>
        <begin position="19"/>
        <end position="399"/>
    </location>
</feature>
<reference evidence="2" key="1">
    <citation type="journal article" date="2016" name="Gigascience">
        <title>De novo construction of an expanded transcriptome assembly for the western tarnished plant bug, Lygus hesperus.</title>
        <authorList>
            <person name="Tassone E.E."/>
            <person name="Geib S.M."/>
            <person name="Hall B."/>
            <person name="Fabrick J.A."/>
            <person name="Brent C.S."/>
            <person name="Hull J.J."/>
        </authorList>
    </citation>
    <scope>NUCLEOTIDE SEQUENCE</scope>
</reference>
<organism evidence="2">
    <name type="scientific">Lygus hesperus</name>
    <name type="common">Western plant bug</name>
    <dbReference type="NCBI Taxonomy" id="30085"/>
    <lineage>
        <taxon>Eukaryota</taxon>
        <taxon>Metazoa</taxon>
        <taxon>Ecdysozoa</taxon>
        <taxon>Arthropoda</taxon>
        <taxon>Hexapoda</taxon>
        <taxon>Insecta</taxon>
        <taxon>Pterygota</taxon>
        <taxon>Neoptera</taxon>
        <taxon>Paraneoptera</taxon>
        <taxon>Hemiptera</taxon>
        <taxon>Heteroptera</taxon>
        <taxon>Panheteroptera</taxon>
        <taxon>Cimicomorpha</taxon>
        <taxon>Miridae</taxon>
        <taxon>Mirini</taxon>
        <taxon>Lygus</taxon>
    </lineage>
</organism>
<dbReference type="InterPro" id="IPR003386">
    <property type="entry name" value="LACT/PDAT_acylTrfase"/>
</dbReference>
<name>A0A146LRG4_LYGHE</name>
<dbReference type="SUPFAM" id="SSF53474">
    <property type="entry name" value="alpha/beta-Hydrolases"/>
    <property type="match status" value="1"/>
</dbReference>
<dbReference type="Pfam" id="PF02450">
    <property type="entry name" value="LCAT"/>
    <property type="match status" value="1"/>
</dbReference>
<dbReference type="Gene3D" id="3.40.50.1820">
    <property type="entry name" value="alpha/beta hydrolase"/>
    <property type="match status" value="2"/>
</dbReference>
<keyword evidence="1" id="KW-0732">Signal</keyword>
<sequence>MNCIGVLLMLCVCMCCDAATRAPPVIIVPGLGGSRLEAKLNRTSSEHFLCEKTSKDYFPIWFSYEFLVPVVKQCWMDNIKLTYDNVTRTTSSHPGVDIRVPGFGNPRYVEWLDAEERLVGVFNTLAASLVDLGYERNASLRAAPYDFRKGPSESGQFFDSLKSLVESTYKINGNRKVMLLAHSMGAPMTAIFLRKQQQSWKDKFIRGFISLNGVFAGSVKALKTYVVGDDLNEFFIPESFVKTLQISSSSLPLLMPYSGVWKDGVLVETPSKNYSMGNIEEFFVDIGYETGWEMWKDQLPDLNLDPPGVEVHCLYGTGIPTITRLRYDQSSHFPNKPSFEYGSGDGTVNLQSLDSCSRWTKQQKQKVYVQGFSGMDHNQILSDSRVLKYISKLLLNILH</sequence>
<dbReference type="GO" id="GO:0008374">
    <property type="term" value="F:O-acyltransferase activity"/>
    <property type="evidence" value="ECO:0007669"/>
    <property type="project" value="InterPro"/>
</dbReference>
<dbReference type="PANTHER" id="PTHR11440">
    <property type="entry name" value="LECITHIN-CHOLESTEROL ACYLTRANSFERASE-RELATED"/>
    <property type="match status" value="1"/>
</dbReference>
<accession>A0A146LRG4</accession>
<feature type="signal peptide" evidence="1">
    <location>
        <begin position="1"/>
        <end position="18"/>
    </location>
</feature>